<name>A0AAD9JU90_9ANNE</name>
<reference evidence="3" key="1">
    <citation type="journal article" date="2023" name="Mol. Biol. Evol.">
        <title>Third-Generation Sequencing Reveals the Adaptive Role of the Epigenome in Three Deep-Sea Polychaetes.</title>
        <authorList>
            <person name="Perez M."/>
            <person name="Aroh O."/>
            <person name="Sun Y."/>
            <person name="Lan Y."/>
            <person name="Juniper S.K."/>
            <person name="Young C.R."/>
            <person name="Angers B."/>
            <person name="Qian P.Y."/>
        </authorList>
    </citation>
    <scope>NUCLEOTIDE SEQUENCE</scope>
    <source>
        <strain evidence="3">P08H-3</strain>
    </source>
</reference>
<comment type="caution">
    <text evidence="3">The sequence shown here is derived from an EMBL/GenBank/DDBJ whole genome shotgun (WGS) entry which is preliminary data.</text>
</comment>
<dbReference type="GO" id="GO:0005178">
    <property type="term" value="F:integrin binding"/>
    <property type="evidence" value="ECO:0007669"/>
    <property type="project" value="TreeGrafter"/>
</dbReference>
<dbReference type="CDD" id="cd14473">
    <property type="entry name" value="FERM_B-lobe"/>
    <property type="match status" value="1"/>
</dbReference>
<organism evidence="3 4">
    <name type="scientific">Paralvinella palmiformis</name>
    <dbReference type="NCBI Taxonomy" id="53620"/>
    <lineage>
        <taxon>Eukaryota</taxon>
        <taxon>Metazoa</taxon>
        <taxon>Spiralia</taxon>
        <taxon>Lophotrochozoa</taxon>
        <taxon>Annelida</taxon>
        <taxon>Polychaeta</taxon>
        <taxon>Sedentaria</taxon>
        <taxon>Canalipalpata</taxon>
        <taxon>Terebellida</taxon>
        <taxon>Terebelliformia</taxon>
        <taxon>Alvinellidae</taxon>
        <taxon>Paralvinella</taxon>
    </lineage>
</organism>
<dbReference type="InterPro" id="IPR037843">
    <property type="entry name" value="Kindlin/fermitin"/>
</dbReference>
<dbReference type="AlphaFoldDB" id="A0AAD9JU90"/>
<evidence type="ECO:0000256" key="1">
    <source>
        <dbReference type="SAM" id="MobiDB-lite"/>
    </source>
</evidence>
<protein>
    <recommendedName>
        <fullName evidence="2">FERM central domain-containing protein</fullName>
    </recommendedName>
</protein>
<evidence type="ECO:0000313" key="3">
    <source>
        <dbReference type="EMBL" id="KAK2159402.1"/>
    </source>
</evidence>
<keyword evidence="4" id="KW-1185">Reference proteome</keyword>
<feature type="compositionally biased region" description="Polar residues" evidence="1">
    <location>
        <begin position="53"/>
        <end position="85"/>
    </location>
</feature>
<proteinExistence type="predicted"/>
<dbReference type="PANTHER" id="PTHR16160:SF13">
    <property type="entry name" value="FERMITIN 2-RELATED"/>
    <property type="match status" value="1"/>
</dbReference>
<dbReference type="GO" id="GO:0030055">
    <property type="term" value="C:cell-substrate junction"/>
    <property type="evidence" value="ECO:0007669"/>
    <property type="project" value="TreeGrafter"/>
</dbReference>
<feature type="region of interest" description="Disordered" evidence="1">
    <location>
        <begin position="23"/>
        <end position="85"/>
    </location>
</feature>
<sequence length="227" mass="24956">MSDNSTVSLLGIRHPEELSLARRLDREELKRNSGASATRKTRPQGLASPGHHMSNNSLEGNVQNSPYRMNPNTPQGTLMRTTPGTPGSPYNTGTLGHSPYVFNANGTLSPGSMHSLSFEGALESTIANSPVIPAKEALLMLYKPKNFAEKARINAGVYHREIASVRPFGDDNVDNDNYQKIYDAIRINQIYEQAKWSLIAEEIDCTEEEMMMFAALQVSASSLNDVN</sequence>
<feature type="domain" description="FERM central" evidence="2">
    <location>
        <begin position="177"/>
        <end position="221"/>
    </location>
</feature>
<dbReference type="InterPro" id="IPR035963">
    <property type="entry name" value="FERM_2"/>
</dbReference>
<gene>
    <name evidence="3" type="ORF">LSH36_154g13001</name>
</gene>
<dbReference type="PANTHER" id="PTHR16160">
    <property type="entry name" value="FERMITIN 2-RELATED"/>
    <property type="match status" value="1"/>
</dbReference>
<dbReference type="EMBL" id="JAODUP010000154">
    <property type="protein sequence ID" value="KAK2159402.1"/>
    <property type="molecule type" value="Genomic_DNA"/>
</dbReference>
<dbReference type="GO" id="GO:0007160">
    <property type="term" value="P:cell-matrix adhesion"/>
    <property type="evidence" value="ECO:0007669"/>
    <property type="project" value="TreeGrafter"/>
</dbReference>
<dbReference type="Pfam" id="PF00373">
    <property type="entry name" value="FERM_M"/>
    <property type="match status" value="1"/>
</dbReference>
<dbReference type="SUPFAM" id="SSF47031">
    <property type="entry name" value="Second domain of FERM"/>
    <property type="match status" value="1"/>
</dbReference>
<dbReference type="Proteomes" id="UP001208570">
    <property type="component" value="Unassembled WGS sequence"/>
</dbReference>
<accession>A0AAD9JU90</accession>
<evidence type="ECO:0000259" key="2">
    <source>
        <dbReference type="Pfam" id="PF00373"/>
    </source>
</evidence>
<dbReference type="GO" id="GO:0007229">
    <property type="term" value="P:integrin-mediated signaling pathway"/>
    <property type="evidence" value="ECO:0007669"/>
    <property type="project" value="InterPro"/>
</dbReference>
<dbReference type="InterPro" id="IPR019748">
    <property type="entry name" value="FERM_central"/>
</dbReference>
<evidence type="ECO:0000313" key="4">
    <source>
        <dbReference type="Proteomes" id="UP001208570"/>
    </source>
</evidence>